<protein>
    <submittedName>
        <fullName evidence="1">Uncharacterized protein</fullName>
    </submittedName>
</protein>
<evidence type="ECO:0000313" key="2">
    <source>
        <dbReference type="Proteomes" id="UP000031565"/>
    </source>
</evidence>
<sequence length="100" mass="12133">MSKQIQIKNLIYCSLLFSLEIIILALTYFYSLFHYQLNWLSYSWYFISWWSVQTDLLILLFALGGLIYFSKQKYCHFVTNHLFVLYIRLLAIPFFIKILL</sequence>
<dbReference type="STRING" id="2138.SMSRO_v1c04260"/>
<name>A0A2P6FBB0_9MOLU</name>
<evidence type="ECO:0000313" key="1">
    <source>
        <dbReference type="EMBL" id="PQM30674.1"/>
    </source>
</evidence>
<comment type="caution">
    <text evidence="1">The sequence shown here is derived from an EMBL/GenBank/DDBJ whole genome shotgun (WGS) entry which is preliminary data.</text>
</comment>
<gene>
    <name evidence="1" type="ORF">SMSRO_SF004540</name>
</gene>
<dbReference type="EMBL" id="JTLV02000001">
    <property type="protein sequence ID" value="PQM30674.1"/>
    <property type="molecule type" value="Genomic_DNA"/>
</dbReference>
<organism evidence="1 2">
    <name type="scientific">Spiroplasma poulsonii</name>
    <dbReference type="NCBI Taxonomy" id="2138"/>
    <lineage>
        <taxon>Bacteria</taxon>
        <taxon>Bacillati</taxon>
        <taxon>Mycoplasmatota</taxon>
        <taxon>Mollicutes</taxon>
        <taxon>Entomoplasmatales</taxon>
        <taxon>Spiroplasmataceae</taxon>
        <taxon>Spiroplasma</taxon>
    </lineage>
</organism>
<keyword evidence="2" id="KW-1185">Reference proteome</keyword>
<proteinExistence type="predicted"/>
<dbReference type="Proteomes" id="UP000031565">
    <property type="component" value="Unassembled WGS sequence"/>
</dbReference>
<accession>A0A2P6FBB0</accession>
<dbReference type="AlphaFoldDB" id="A0A2P6FBB0"/>
<reference evidence="1 2" key="1">
    <citation type="journal article" date="2015" name="MBio">
        <title>Genome sequence of the Drosophila melanogaster male-killing Spiroplasma strain MSRO endosymbiont.</title>
        <authorList>
            <person name="Paredes J.C."/>
            <person name="Herren J.K."/>
            <person name="Schupfer F."/>
            <person name="Marin R."/>
            <person name="Claverol S."/>
            <person name="Kuo C.H."/>
            <person name="Lemaitre B."/>
            <person name="Beven L."/>
        </authorList>
    </citation>
    <scope>NUCLEOTIDE SEQUENCE [LARGE SCALE GENOMIC DNA]</scope>
    <source>
        <strain evidence="1 2">MSRO</strain>
    </source>
</reference>